<dbReference type="EMBL" id="JBHTAT010000001">
    <property type="protein sequence ID" value="MFC7255707.1"/>
    <property type="molecule type" value="Genomic_DNA"/>
</dbReference>
<sequence length="142" mass="15083">MPVQNLAVDVVTTTGDTTVADAARTMRDEELGDLVVAENDRPVGIVTDRDVALAVAEHEDLAALTVADIMTTDPITIHEDATATELPATMAEGRVRRIPVVDDDGRLVGIATLDDVVATTGEMLKDVATVIEGQSREYEPEA</sequence>
<keyword evidence="1 2" id="KW-0129">CBS domain</keyword>
<comment type="caution">
    <text evidence="4">The sequence shown here is derived from an EMBL/GenBank/DDBJ whole genome shotgun (WGS) entry which is preliminary data.</text>
</comment>
<name>A0ABD5ZZE4_9EURY</name>
<keyword evidence="5" id="KW-1185">Reference proteome</keyword>
<dbReference type="PROSITE" id="PS51371">
    <property type="entry name" value="CBS"/>
    <property type="match status" value="2"/>
</dbReference>
<evidence type="ECO:0000313" key="5">
    <source>
        <dbReference type="Proteomes" id="UP001596434"/>
    </source>
</evidence>
<dbReference type="SMART" id="SM00116">
    <property type="entry name" value="CBS"/>
    <property type="match status" value="2"/>
</dbReference>
<gene>
    <name evidence="4" type="ORF">ACFQKE_10460</name>
</gene>
<dbReference type="PANTHER" id="PTHR43080">
    <property type="entry name" value="CBS DOMAIN-CONTAINING PROTEIN CBSX3, MITOCHONDRIAL"/>
    <property type="match status" value="1"/>
</dbReference>
<organism evidence="4 5">
    <name type="scientific">Haloplanus litoreus</name>
    <dbReference type="NCBI Taxonomy" id="767515"/>
    <lineage>
        <taxon>Archaea</taxon>
        <taxon>Methanobacteriati</taxon>
        <taxon>Methanobacteriota</taxon>
        <taxon>Stenosarchaea group</taxon>
        <taxon>Halobacteria</taxon>
        <taxon>Halobacteriales</taxon>
        <taxon>Haloferacaceae</taxon>
        <taxon>Haloplanus</taxon>
    </lineage>
</organism>
<reference evidence="4 5" key="1">
    <citation type="journal article" date="2019" name="Int. J. Syst. Evol. Microbiol.">
        <title>The Global Catalogue of Microorganisms (GCM) 10K type strain sequencing project: providing services to taxonomists for standard genome sequencing and annotation.</title>
        <authorList>
            <consortium name="The Broad Institute Genomics Platform"/>
            <consortium name="The Broad Institute Genome Sequencing Center for Infectious Disease"/>
            <person name="Wu L."/>
            <person name="Ma J."/>
        </authorList>
    </citation>
    <scope>NUCLEOTIDE SEQUENCE [LARGE SCALE GENOMIC DNA]</scope>
    <source>
        <strain evidence="4 5">GX21</strain>
    </source>
</reference>
<feature type="domain" description="CBS" evidence="3">
    <location>
        <begin position="70"/>
        <end position="127"/>
    </location>
</feature>
<dbReference type="PANTHER" id="PTHR43080:SF2">
    <property type="entry name" value="CBS DOMAIN-CONTAINING PROTEIN"/>
    <property type="match status" value="1"/>
</dbReference>
<dbReference type="GeneID" id="96954077"/>
<dbReference type="InterPro" id="IPR051257">
    <property type="entry name" value="Diverse_CBS-Domain"/>
</dbReference>
<protein>
    <submittedName>
        <fullName evidence="4">CBS domain-containing protein</fullName>
    </submittedName>
</protein>
<dbReference type="AlphaFoldDB" id="A0ABD5ZZE4"/>
<proteinExistence type="predicted"/>
<feature type="domain" description="CBS" evidence="3">
    <location>
        <begin position="1"/>
        <end position="61"/>
    </location>
</feature>
<accession>A0ABD5ZZE4</accession>
<evidence type="ECO:0000256" key="2">
    <source>
        <dbReference type="PROSITE-ProRule" id="PRU00703"/>
    </source>
</evidence>
<dbReference type="SUPFAM" id="SSF54631">
    <property type="entry name" value="CBS-domain pair"/>
    <property type="match status" value="1"/>
</dbReference>
<dbReference type="Gene3D" id="3.10.580.10">
    <property type="entry name" value="CBS-domain"/>
    <property type="match status" value="1"/>
</dbReference>
<evidence type="ECO:0000256" key="1">
    <source>
        <dbReference type="ARBA" id="ARBA00023122"/>
    </source>
</evidence>
<dbReference type="InterPro" id="IPR000644">
    <property type="entry name" value="CBS_dom"/>
</dbReference>
<dbReference type="InterPro" id="IPR046342">
    <property type="entry name" value="CBS_dom_sf"/>
</dbReference>
<dbReference type="Proteomes" id="UP001596434">
    <property type="component" value="Unassembled WGS sequence"/>
</dbReference>
<evidence type="ECO:0000259" key="3">
    <source>
        <dbReference type="PROSITE" id="PS51371"/>
    </source>
</evidence>
<evidence type="ECO:0000313" key="4">
    <source>
        <dbReference type="EMBL" id="MFC7255707.1"/>
    </source>
</evidence>
<dbReference type="Pfam" id="PF00571">
    <property type="entry name" value="CBS"/>
    <property type="match status" value="2"/>
</dbReference>
<dbReference type="RefSeq" id="WP_379703933.1">
    <property type="nucleotide sequence ID" value="NZ_JBHTAT010000001.1"/>
</dbReference>